<dbReference type="CDD" id="cd00198">
    <property type="entry name" value="vWFA"/>
    <property type="match status" value="1"/>
</dbReference>
<feature type="chain" id="PRO_5021825777" evidence="1">
    <location>
        <begin position="27"/>
        <end position="278"/>
    </location>
</feature>
<dbReference type="Pfam" id="PF06707">
    <property type="entry name" value="DUF1194"/>
    <property type="match status" value="1"/>
</dbReference>
<dbReference type="InterPro" id="IPR036465">
    <property type="entry name" value="vWFA_dom_sf"/>
</dbReference>
<dbReference type="AlphaFoldDB" id="A0A562T9W1"/>
<keyword evidence="3" id="KW-1185">Reference proteome</keyword>
<evidence type="ECO:0000313" key="3">
    <source>
        <dbReference type="Proteomes" id="UP000320593"/>
    </source>
</evidence>
<feature type="signal peptide" evidence="1">
    <location>
        <begin position="1"/>
        <end position="26"/>
    </location>
</feature>
<evidence type="ECO:0000256" key="1">
    <source>
        <dbReference type="SAM" id="SignalP"/>
    </source>
</evidence>
<dbReference type="SUPFAM" id="SSF53300">
    <property type="entry name" value="vWA-like"/>
    <property type="match status" value="1"/>
</dbReference>
<protein>
    <submittedName>
        <fullName evidence="2">Uncharacterized protein DUF1194</fullName>
    </submittedName>
</protein>
<reference evidence="2 3" key="1">
    <citation type="submission" date="2019-07" db="EMBL/GenBank/DDBJ databases">
        <title>Genomic Encyclopedia of Archaeal and Bacterial Type Strains, Phase II (KMG-II): from individual species to whole genera.</title>
        <authorList>
            <person name="Goeker M."/>
        </authorList>
    </citation>
    <scope>NUCLEOTIDE SEQUENCE [LARGE SCALE GENOMIC DNA]</scope>
    <source>
        <strain evidence="2 3">ATCC BAA-252</strain>
    </source>
</reference>
<proteinExistence type="predicted"/>
<dbReference type="Gene3D" id="3.40.50.410">
    <property type="entry name" value="von Willebrand factor, type A domain"/>
    <property type="match status" value="1"/>
</dbReference>
<organism evidence="2 3">
    <name type="scientific">Roseibium hamelinense</name>
    <dbReference type="NCBI Taxonomy" id="150831"/>
    <lineage>
        <taxon>Bacteria</taxon>
        <taxon>Pseudomonadati</taxon>
        <taxon>Pseudomonadota</taxon>
        <taxon>Alphaproteobacteria</taxon>
        <taxon>Hyphomicrobiales</taxon>
        <taxon>Stappiaceae</taxon>
        <taxon>Roseibium</taxon>
    </lineage>
</organism>
<dbReference type="OrthoDB" id="9792179at2"/>
<dbReference type="EMBL" id="VLLF01000003">
    <property type="protein sequence ID" value="TWI89610.1"/>
    <property type="molecule type" value="Genomic_DNA"/>
</dbReference>
<dbReference type="Proteomes" id="UP000320593">
    <property type="component" value="Unassembled WGS sequence"/>
</dbReference>
<gene>
    <name evidence="2" type="ORF">JM93_01814</name>
</gene>
<accession>A0A562T9W1</accession>
<name>A0A562T9W1_9HYPH</name>
<comment type="caution">
    <text evidence="2">The sequence shown here is derived from an EMBL/GenBank/DDBJ whole genome shotgun (WGS) entry which is preliminary data.</text>
</comment>
<dbReference type="InterPro" id="IPR010607">
    <property type="entry name" value="DUF1194"/>
</dbReference>
<evidence type="ECO:0000313" key="2">
    <source>
        <dbReference type="EMBL" id="TWI89610.1"/>
    </source>
</evidence>
<sequence length="278" mass="30894">MRQRFALSNCILTTLFLLLALTPVRAQEPQRVDVALVMAVDVSLSMSYEEMGIQRRGYAAAITSGEVMQAIRQGAHQRIAVTFFEWANNTYSREIMGWTVIESPEDAELIAAKLRTEHVRGERRTSISGGIYHAVEALENMPFIAERKVIDVSGDGPNNQGLPVTAARDEALAKGITINGLPLITTGGYGSQFNIPDLDEYYRRCVIGGPLSFMIPVNSWDQFPEAVRRKLVLEIGAVPDGILPEDRRVVPAQITFGKPYDCLVGEKLWRQRGFGLDR</sequence>
<keyword evidence="1" id="KW-0732">Signal</keyword>